<proteinExistence type="predicted"/>
<reference evidence="1 2" key="1">
    <citation type="submission" date="2020-04" db="EMBL/GenBank/DDBJ databases">
        <authorList>
            <person name="Hitch T.C.A."/>
            <person name="Wylensek D."/>
            <person name="Clavel T."/>
        </authorList>
    </citation>
    <scope>NUCLEOTIDE SEQUENCE [LARGE SCALE GENOMIC DNA]</scope>
    <source>
        <strain evidence="1 2">WB01_D5_05</strain>
    </source>
</reference>
<gene>
    <name evidence="1" type="ORF">HF838_22630</name>
</gene>
<organism evidence="1 2">
    <name type="scientific">Aneurinibacillus aneurinilyticus</name>
    <name type="common">Bacillus aneurinolyticus</name>
    <dbReference type="NCBI Taxonomy" id="1391"/>
    <lineage>
        <taxon>Bacteria</taxon>
        <taxon>Bacillati</taxon>
        <taxon>Bacillota</taxon>
        <taxon>Bacilli</taxon>
        <taxon>Bacillales</taxon>
        <taxon>Paenibacillaceae</taxon>
        <taxon>Aneurinibacillus group</taxon>
        <taxon>Aneurinibacillus</taxon>
    </lineage>
</organism>
<sequence>MSILGSMSAVSATPVVPDINASSSTTNVQIEPIDVTKRVQLKVNAKYELASSNYRGVSGDTKYIGSSGNMVWFTAPDTYVLQVLNSRLIKFKKGKRNGTKTNL</sequence>
<evidence type="ECO:0000313" key="1">
    <source>
        <dbReference type="EMBL" id="NMF01013.1"/>
    </source>
</evidence>
<dbReference type="Proteomes" id="UP000561326">
    <property type="component" value="Unassembled WGS sequence"/>
</dbReference>
<dbReference type="RefSeq" id="WP_168976488.1">
    <property type="nucleotide sequence ID" value="NZ_JABAGO010000062.1"/>
</dbReference>
<protein>
    <submittedName>
        <fullName evidence="1">Uncharacterized protein</fullName>
    </submittedName>
</protein>
<evidence type="ECO:0000313" key="2">
    <source>
        <dbReference type="Proteomes" id="UP000561326"/>
    </source>
</evidence>
<comment type="caution">
    <text evidence="1">The sequence shown here is derived from an EMBL/GenBank/DDBJ whole genome shotgun (WGS) entry which is preliminary data.</text>
</comment>
<dbReference type="EMBL" id="JABAGO010000062">
    <property type="protein sequence ID" value="NMF01013.1"/>
    <property type="molecule type" value="Genomic_DNA"/>
</dbReference>
<accession>A0A848D494</accession>
<name>A0A848D494_ANEAE</name>
<dbReference type="AlphaFoldDB" id="A0A848D494"/>